<dbReference type="AlphaFoldDB" id="A0A4R7FIH0"/>
<dbReference type="InterPro" id="IPR039422">
    <property type="entry name" value="MarR/SlyA-like"/>
</dbReference>
<dbReference type="Pfam" id="PF12802">
    <property type="entry name" value="MarR_2"/>
    <property type="match status" value="1"/>
</dbReference>
<dbReference type="EMBL" id="SOAM01000005">
    <property type="protein sequence ID" value="TDS74460.1"/>
    <property type="molecule type" value="Genomic_DNA"/>
</dbReference>
<keyword evidence="2" id="KW-0238">DNA-binding</keyword>
<dbReference type="PANTHER" id="PTHR33164:SF43">
    <property type="entry name" value="HTH-TYPE TRANSCRIPTIONAL REPRESSOR YETL"/>
    <property type="match status" value="1"/>
</dbReference>
<dbReference type="GO" id="GO:0003677">
    <property type="term" value="F:DNA binding"/>
    <property type="evidence" value="ECO:0007669"/>
    <property type="project" value="UniProtKB-KW"/>
</dbReference>
<sequence>MSTSLEDAVPPRSARGDGATLLYLIKQVELAVRVRLDAVLREDGLTVAQYTALTVLERRPRLTSAQLAKNSFVRAQTMSAVTAELEERGLVFREQDPTHQRRQLLSVTPEGLAALERVLPDVRRIEEQMVSGMSGAQVVGLREALQACRSALGGGLPH</sequence>
<dbReference type="GO" id="GO:0003700">
    <property type="term" value="F:DNA-binding transcription factor activity"/>
    <property type="evidence" value="ECO:0007669"/>
    <property type="project" value="InterPro"/>
</dbReference>
<dbReference type="InterPro" id="IPR036388">
    <property type="entry name" value="WH-like_DNA-bd_sf"/>
</dbReference>
<keyword evidence="3" id="KW-1185">Reference proteome</keyword>
<accession>A0A4R7FIH0</accession>
<reference evidence="2 3" key="1">
    <citation type="submission" date="2019-03" db="EMBL/GenBank/DDBJ databases">
        <title>Genomic Encyclopedia of Archaeal and Bacterial Type Strains, Phase II (KMG-II): from individual species to whole genera.</title>
        <authorList>
            <person name="Goeker M."/>
        </authorList>
    </citation>
    <scope>NUCLEOTIDE SEQUENCE [LARGE SCALE GENOMIC DNA]</scope>
    <source>
        <strain evidence="2 3">DSM 24782</strain>
    </source>
</reference>
<dbReference type="SMART" id="SM00347">
    <property type="entry name" value="HTH_MARR"/>
    <property type="match status" value="1"/>
</dbReference>
<protein>
    <submittedName>
        <fullName evidence="2">DNA-binding MarR family transcriptional regulator</fullName>
    </submittedName>
</protein>
<dbReference type="InterPro" id="IPR000835">
    <property type="entry name" value="HTH_MarR-typ"/>
</dbReference>
<evidence type="ECO:0000313" key="2">
    <source>
        <dbReference type="EMBL" id="TDS74460.1"/>
    </source>
</evidence>
<feature type="domain" description="HTH marR-type" evidence="1">
    <location>
        <begin position="18"/>
        <end position="150"/>
    </location>
</feature>
<dbReference type="GO" id="GO:0006950">
    <property type="term" value="P:response to stress"/>
    <property type="evidence" value="ECO:0007669"/>
    <property type="project" value="TreeGrafter"/>
</dbReference>
<dbReference type="OrthoDB" id="9155413at2"/>
<proteinExistence type="predicted"/>
<evidence type="ECO:0000313" key="3">
    <source>
        <dbReference type="Proteomes" id="UP000295344"/>
    </source>
</evidence>
<dbReference type="InterPro" id="IPR036390">
    <property type="entry name" value="WH_DNA-bd_sf"/>
</dbReference>
<dbReference type="SUPFAM" id="SSF46785">
    <property type="entry name" value="Winged helix' DNA-binding domain"/>
    <property type="match status" value="1"/>
</dbReference>
<dbReference type="PANTHER" id="PTHR33164">
    <property type="entry name" value="TRANSCRIPTIONAL REGULATOR, MARR FAMILY"/>
    <property type="match status" value="1"/>
</dbReference>
<gene>
    <name evidence="2" type="ORF">CLV52_3642</name>
</gene>
<dbReference type="RefSeq" id="WP_133767859.1">
    <property type="nucleotide sequence ID" value="NZ_BAAARP010000001.1"/>
</dbReference>
<comment type="caution">
    <text evidence="2">The sequence shown here is derived from an EMBL/GenBank/DDBJ whole genome shotgun (WGS) entry which is preliminary data.</text>
</comment>
<dbReference type="Gene3D" id="1.10.10.10">
    <property type="entry name" value="Winged helix-like DNA-binding domain superfamily/Winged helix DNA-binding domain"/>
    <property type="match status" value="1"/>
</dbReference>
<dbReference type="Proteomes" id="UP000295344">
    <property type="component" value="Unassembled WGS sequence"/>
</dbReference>
<organism evidence="2 3">
    <name type="scientific">Amnibacterium kyonggiense</name>
    <dbReference type="NCBI Taxonomy" id="595671"/>
    <lineage>
        <taxon>Bacteria</taxon>
        <taxon>Bacillati</taxon>
        <taxon>Actinomycetota</taxon>
        <taxon>Actinomycetes</taxon>
        <taxon>Micrococcales</taxon>
        <taxon>Microbacteriaceae</taxon>
        <taxon>Amnibacterium</taxon>
    </lineage>
</organism>
<dbReference type="PROSITE" id="PS50995">
    <property type="entry name" value="HTH_MARR_2"/>
    <property type="match status" value="1"/>
</dbReference>
<name>A0A4R7FIH0_9MICO</name>
<evidence type="ECO:0000259" key="1">
    <source>
        <dbReference type="PROSITE" id="PS50995"/>
    </source>
</evidence>